<dbReference type="CDD" id="cd04301">
    <property type="entry name" value="NAT_SF"/>
    <property type="match status" value="1"/>
</dbReference>
<evidence type="ECO:0000313" key="3">
    <source>
        <dbReference type="Proteomes" id="UP001341840"/>
    </source>
</evidence>
<dbReference type="SUPFAM" id="SSF55729">
    <property type="entry name" value="Acyl-CoA N-acyltransferases (Nat)"/>
    <property type="match status" value="1"/>
</dbReference>
<name>A0ABU6ZE80_9FABA</name>
<dbReference type="InterPro" id="IPR000182">
    <property type="entry name" value="GNAT_dom"/>
</dbReference>
<protein>
    <recommendedName>
        <fullName evidence="1">N-acetyltransferase domain-containing protein</fullName>
    </recommendedName>
</protein>
<reference evidence="2 3" key="1">
    <citation type="journal article" date="2023" name="Plants (Basel)">
        <title>Bridging the Gap: Combining Genomics and Transcriptomics Approaches to Understand Stylosanthes scabra, an Orphan Legume from the Brazilian Caatinga.</title>
        <authorList>
            <person name="Ferreira-Neto J.R.C."/>
            <person name="da Silva M.D."/>
            <person name="Binneck E."/>
            <person name="de Melo N.F."/>
            <person name="da Silva R.H."/>
            <person name="de Melo A.L.T.M."/>
            <person name="Pandolfi V."/>
            <person name="Bustamante F.O."/>
            <person name="Brasileiro-Vidal A.C."/>
            <person name="Benko-Iseppon A.M."/>
        </authorList>
    </citation>
    <scope>NUCLEOTIDE SEQUENCE [LARGE SCALE GENOMIC DNA]</scope>
    <source>
        <tissue evidence="2">Leaves</tissue>
    </source>
</reference>
<dbReference type="Proteomes" id="UP001341840">
    <property type="component" value="Unassembled WGS sequence"/>
</dbReference>
<dbReference type="PANTHER" id="PTHR13355">
    <property type="entry name" value="GLUCOSAMINE 6-PHOSPHATE N-ACETYLTRANSFERASE"/>
    <property type="match status" value="1"/>
</dbReference>
<dbReference type="InterPro" id="IPR016181">
    <property type="entry name" value="Acyl_CoA_acyltransferase"/>
</dbReference>
<dbReference type="PROSITE" id="PS51186">
    <property type="entry name" value="GNAT"/>
    <property type="match status" value="1"/>
</dbReference>
<feature type="domain" description="N-acetyltransferase" evidence="1">
    <location>
        <begin position="95"/>
        <end position="242"/>
    </location>
</feature>
<proteinExistence type="predicted"/>
<comment type="caution">
    <text evidence="2">The sequence shown here is derived from an EMBL/GenBank/DDBJ whole genome shotgun (WGS) entry which is preliminary data.</text>
</comment>
<dbReference type="Pfam" id="PF00583">
    <property type="entry name" value="Acetyltransf_1"/>
    <property type="match status" value="1"/>
</dbReference>
<sequence length="260" mass="28540">MRVAAHAQLAMMIESSTSKNSTMELKWLRTTTTPTTKSTTNKNLLRPPIFPIYISTDPRHADPLRLSDLCATCHYSFHRLPCHVAKDQPLLLDTGKLRIALSHSAVVVSVFCKSQHVLSAADGGDDEGFGVVDLVESVTPVTPLDGELVGFGRAVSDCGLTASIYDVMVVPSLRRMGIGRMIVKKIVRMLTNREVYDIAALCTENERLFFKACGFGGDILGSTTMMYTRTGSSTSVEEQTLTRAGRKLLLIPPLQEQHEQ</sequence>
<organism evidence="2 3">
    <name type="scientific">Stylosanthes scabra</name>
    <dbReference type="NCBI Taxonomy" id="79078"/>
    <lineage>
        <taxon>Eukaryota</taxon>
        <taxon>Viridiplantae</taxon>
        <taxon>Streptophyta</taxon>
        <taxon>Embryophyta</taxon>
        <taxon>Tracheophyta</taxon>
        <taxon>Spermatophyta</taxon>
        <taxon>Magnoliopsida</taxon>
        <taxon>eudicotyledons</taxon>
        <taxon>Gunneridae</taxon>
        <taxon>Pentapetalae</taxon>
        <taxon>rosids</taxon>
        <taxon>fabids</taxon>
        <taxon>Fabales</taxon>
        <taxon>Fabaceae</taxon>
        <taxon>Papilionoideae</taxon>
        <taxon>50 kb inversion clade</taxon>
        <taxon>dalbergioids sensu lato</taxon>
        <taxon>Dalbergieae</taxon>
        <taxon>Pterocarpus clade</taxon>
        <taxon>Stylosanthes</taxon>
    </lineage>
</organism>
<evidence type="ECO:0000313" key="2">
    <source>
        <dbReference type="EMBL" id="MED6220263.1"/>
    </source>
</evidence>
<keyword evidence="3" id="KW-1185">Reference proteome</keyword>
<dbReference type="EMBL" id="JASCZI010272112">
    <property type="protein sequence ID" value="MED6220263.1"/>
    <property type="molecule type" value="Genomic_DNA"/>
</dbReference>
<evidence type="ECO:0000259" key="1">
    <source>
        <dbReference type="PROSITE" id="PS51186"/>
    </source>
</evidence>
<gene>
    <name evidence="2" type="ORF">PIB30_043298</name>
</gene>
<accession>A0ABU6ZE80</accession>
<dbReference type="PANTHER" id="PTHR13355:SF15">
    <property type="entry name" value="GCN5-RELATED N-ACETYLTRANSFERASE 3, CHLOROPLASTIC"/>
    <property type="match status" value="1"/>
</dbReference>
<dbReference type="Gene3D" id="3.40.630.30">
    <property type="match status" value="1"/>
</dbReference>
<dbReference type="InterPro" id="IPR039143">
    <property type="entry name" value="GNPNAT1-like"/>
</dbReference>